<name>A0AA35PGX2_9SAUR</name>
<evidence type="ECO:0000256" key="1">
    <source>
        <dbReference type="ARBA" id="ARBA00006484"/>
    </source>
</evidence>
<dbReference type="PANTHER" id="PTHR43157">
    <property type="entry name" value="PHOSPHATIDYLINOSITOL-GLYCAN BIOSYNTHESIS CLASS F PROTEIN-RELATED"/>
    <property type="match status" value="1"/>
</dbReference>
<keyword evidence="5" id="KW-1185">Reference proteome</keyword>
<protein>
    <submittedName>
        <fullName evidence="4">Uncharacterized protein</fullName>
    </submittedName>
</protein>
<dbReference type="PRINTS" id="PR00081">
    <property type="entry name" value="GDHRDH"/>
</dbReference>
<proteinExistence type="inferred from homology"/>
<dbReference type="InterPro" id="IPR036291">
    <property type="entry name" value="NAD(P)-bd_dom_sf"/>
</dbReference>
<dbReference type="GO" id="GO:0016491">
    <property type="term" value="F:oxidoreductase activity"/>
    <property type="evidence" value="ECO:0007669"/>
    <property type="project" value="UniProtKB-KW"/>
</dbReference>
<accession>A0AA35PGX2</accession>
<comment type="similarity">
    <text evidence="1">Belongs to the short-chain dehydrogenases/reductases (SDR) family.</text>
</comment>
<feature type="signal peptide" evidence="3">
    <location>
        <begin position="1"/>
        <end position="29"/>
    </location>
</feature>
<evidence type="ECO:0000256" key="3">
    <source>
        <dbReference type="SAM" id="SignalP"/>
    </source>
</evidence>
<gene>
    <name evidence="4" type="ORF">PODLI_1B021213</name>
</gene>
<feature type="chain" id="PRO_5041308660" evidence="3">
    <location>
        <begin position="30"/>
        <end position="252"/>
    </location>
</feature>
<evidence type="ECO:0000256" key="2">
    <source>
        <dbReference type="ARBA" id="ARBA00023002"/>
    </source>
</evidence>
<dbReference type="AlphaFoldDB" id="A0AA35PGX2"/>
<reference evidence="4" key="1">
    <citation type="submission" date="2022-12" db="EMBL/GenBank/DDBJ databases">
        <authorList>
            <person name="Alioto T."/>
            <person name="Alioto T."/>
            <person name="Gomez Garrido J."/>
        </authorList>
    </citation>
    <scope>NUCLEOTIDE SEQUENCE</scope>
</reference>
<dbReference type="Proteomes" id="UP001178461">
    <property type="component" value="Chromosome 9"/>
</dbReference>
<evidence type="ECO:0000313" key="4">
    <source>
        <dbReference type="EMBL" id="CAI5785003.1"/>
    </source>
</evidence>
<dbReference type="Gene3D" id="3.40.50.720">
    <property type="entry name" value="NAD(P)-binding Rossmann-like Domain"/>
    <property type="match status" value="1"/>
</dbReference>
<dbReference type="PANTHER" id="PTHR43157:SF30">
    <property type="entry name" value="RETINOL DEHYDROGENASE 11-LIKE"/>
    <property type="match status" value="1"/>
</dbReference>
<dbReference type="Pfam" id="PF00106">
    <property type="entry name" value="adh_short"/>
    <property type="match status" value="1"/>
</dbReference>
<evidence type="ECO:0000313" key="5">
    <source>
        <dbReference type="Proteomes" id="UP001178461"/>
    </source>
</evidence>
<dbReference type="InterPro" id="IPR002347">
    <property type="entry name" value="SDR_fam"/>
</dbReference>
<organism evidence="4 5">
    <name type="scientific">Podarcis lilfordi</name>
    <name type="common">Lilford's wall lizard</name>
    <dbReference type="NCBI Taxonomy" id="74358"/>
    <lineage>
        <taxon>Eukaryota</taxon>
        <taxon>Metazoa</taxon>
        <taxon>Chordata</taxon>
        <taxon>Craniata</taxon>
        <taxon>Vertebrata</taxon>
        <taxon>Euteleostomi</taxon>
        <taxon>Lepidosauria</taxon>
        <taxon>Squamata</taxon>
        <taxon>Bifurcata</taxon>
        <taxon>Unidentata</taxon>
        <taxon>Episquamata</taxon>
        <taxon>Laterata</taxon>
        <taxon>Lacertibaenia</taxon>
        <taxon>Lacertidae</taxon>
        <taxon>Podarcis</taxon>
    </lineage>
</organism>
<keyword evidence="2" id="KW-0560">Oxidoreductase</keyword>
<dbReference type="EMBL" id="OX395134">
    <property type="protein sequence ID" value="CAI5785003.1"/>
    <property type="molecule type" value="Genomic_DNA"/>
</dbReference>
<dbReference type="SUPFAM" id="SSF51735">
    <property type="entry name" value="NAD(P)-binding Rossmann-fold domains"/>
    <property type="match status" value="1"/>
</dbReference>
<sequence>MELLALCWHPLWVPCTLVLSVVLWARRAAWRPAACPVDLRGKTAVVTGANSGLPLTVTPEGLSLIFATNYLGHFLLTNLLLDAMKASAPSRIVNVSSFRHQAGEANVQFLSGKEQPKNFNKAYNSTKLMNVLFTVELARRLQGTGVTVNALSPGMVHTEIMQNFSWWVRLLFHLVGILFLKSPTQGSFSTTYCAVSEEVEGISGKYFDSDCRLALPSPLARDPAVGRKLWEASEKLVGLHDGGREPASRKVA</sequence>
<keyword evidence="3" id="KW-0732">Signal</keyword>